<dbReference type="SUPFAM" id="SSF48403">
    <property type="entry name" value="Ankyrin repeat"/>
    <property type="match status" value="2"/>
</dbReference>
<dbReference type="GO" id="GO:0009116">
    <property type="term" value="P:nucleoside metabolic process"/>
    <property type="evidence" value="ECO:0007669"/>
    <property type="project" value="InterPro"/>
</dbReference>
<dbReference type="SMART" id="SM00248">
    <property type="entry name" value="ANK"/>
    <property type="match status" value="3"/>
</dbReference>
<dbReference type="GO" id="GO:0003824">
    <property type="term" value="F:catalytic activity"/>
    <property type="evidence" value="ECO:0007669"/>
    <property type="project" value="InterPro"/>
</dbReference>
<dbReference type="SUPFAM" id="SSF52540">
    <property type="entry name" value="P-loop containing nucleoside triphosphate hydrolases"/>
    <property type="match status" value="1"/>
</dbReference>
<feature type="region of interest" description="Disordered" evidence="3">
    <location>
        <begin position="779"/>
        <end position="814"/>
    </location>
</feature>
<evidence type="ECO:0000259" key="5">
    <source>
        <dbReference type="Pfam" id="PF22939"/>
    </source>
</evidence>
<dbReference type="InterPro" id="IPR053137">
    <property type="entry name" value="NLR-like"/>
</dbReference>
<dbReference type="Proteomes" id="UP001375240">
    <property type="component" value="Unassembled WGS sequence"/>
</dbReference>
<dbReference type="EMBL" id="JAVHNQ010000004">
    <property type="protein sequence ID" value="KAK6349380.1"/>
    <property type="molecule type" value="Genomic_DNA"/>
</dbReference>
<dbReference type="InterPro" id="IPR035994">
    <property type="entry name" value="Nucleoside_phosphorylase_sf"/>
</dbReference>
<feature type="domain" description="DUF7069" evidence="6">
    <location>
        <begin position="555"/>
        <end position="614"/>
    </location>
</feature>
<dbReference type="InterPro" id="IPR036770">
    <property type="entry name" value="Ankyrin_rpt-contain_sf"/>
</dbReference>
<feature type="compositionally biased region" description="Basic and acidic residues" evidence="3">
    <location>
        <begin position="792"/>
        <end position="814"/>
    </location>
</feature>
<evidence type="ECO:0000259" key="7">
    <source>
        <dbReference type="Pfam" id="PF24883"/>
    </source>
</evidence>
<dbReference type="Pfam" id="PF24883">
    <property type="entry name" value="NPHP3_N"/>
    <property type="match status" value="1"/>
</dbReference>
<dbReference type="Pfam" id="PF01048">
    <property type="entry name" value="PNP_UDP_1"/>
    <property type="match status" value="1"/>
</dbReference>
<name>A0AAV9UTS6_9PEZI</name>
<sequence>MLPARVMLEEIHASLPAPLGDHNTYCLGSIGGHNVAIACLPKGTMGTNAAASAAARMSTTFPSIRFGLLVGVGGGVPSRDHDIRLGDVVVSVPEGQHGGVIQWDFGKTVRGAKFERIGLLNKPPTVLTTALSKLSIDHELEGSRCSEFISDMLRRYPKLSSKYGPRDMSTDVLYQSHYDHAGELDTCIACDQSKIVRREPREEGVVVHYGLIASGNQVMKHGLTRDEISRSLGGALCFEMEAAGIMNDFPCIIIRGICDYSDSHKNKAWQEYAAATAAAFAKELLHTIPTSQVTTIQTVEEVLSGIKDTITDAVKRIHDEGDARVARREEDKLMQSLSKSSANYKDQISTERVPDRVTGTCQWFLRNRNYLSWLENKRSSLLWVSADPGCGKSVLAASLLRHELAKTQTRTTCYFFFKDDDIERRSAANAVSAILHQLFSQKKSLREYAMAEYTDKGSKLVEQVGLLWEILTRAASDQGAGEIVCVLDALDECEESQRIRIINLLKDYYSDPNHSARLKFLVTSRPYFDIERGFKRLTNDFPTIRLSAEEETAAISREIDLVIKYRVDDIKTEMDLPESVAATLETSLLKMAHRTYLYLKLIFDFIRNRFDATTEKRMRGIIEQIPETVDQAYEDILNRSKDPAEAKRLLHIVVAAVRPLTLKEMSLALAIGGTTPPPKSYQDLDLEVEHLFKTRIRNTCGLFVNIVDSKIYLLHQTAKEFLVRVGAEDKTFGNWKHCLIPRDSNLMLAKICLSYLMFNAFEKDPPKLPDIYELLFKNDDESDEEEEEDRLYEEARRHGEVAERPETEKDRKQRELSDAYEAAVKEYQEKHAFLDYAANSWAHHVKDTDDAVISEMSLSILEKGSKRMMTWTHMHTDGEGRFGDGVIPALLSPLGVAVAFRLPKLVGHLISNGYDLNERDGLEMTPLSWAAQLVVPDGDDEPGEDLDDDEAEDYDEFGRLKLSPRTKSPPGSWDILCQLLAEAARKAARRRPKELMLEPEYNNGETRPAYIVGEAKGASERAGPLGMFGVNIRQTPGDPTREPRPNKTAILTLLQKVTGIEFETLQKRDGVHLEAQACFEIIVGCITDILSAKTNDGVDTPAVAAIMVGLGPRVGEILESEIDLNSRVFSSQVSKEEFMEDAVHLLVEVGEKVFHEAIGILAVQAVESRLEVAAAVGRQLIGALIFGFLGMDGEPSDYRALDPLDWLYYASVRYRYSAIFQILLVNGPEANGVFNKLAPKPKYGNRLLAISISMADILTTKVLLEEGADADSVINQFKVHGAMHGVPVIFMAVILGDVEMVKLLIQNGAKLSIFEDWRQAAVADNCYDFRAWDNLW</sequence>
<evidence type="ECO:0008006" key="10">
    <source>
        <dbReference type="Google" id="ProtNLM"/>
    </source>
</evidence>
<dbReference type="Pfam" id="PF23239">
    <property type="entry name" value="DUF7069"/>
    <property type="match status" value="1"/>
</dbReference>
<evidence type="ECO:0000256" key="3">
    <source>
        <dbReference type="SAM" id="MobiDB-lite"/>
    </source>
</evidence>
<dbReference type="PROSITE" id="PS50088">
    <property type="entry name" value="ANK_REPEAT"/>
    <property type="match status" value="1"/>
</dbReference>
<dbReference type="PANTHER" id="PTHR46082:SF11">
    <property type="entry name" value="AAA+ ATPASE DOMAIN-CONTAINING PROTEIN-RELATED"/>
    <property type="match status" value="1"/>
</dbReference>
<evidence type="ECO:0000259" key="6">
    <source>
        <dbReference type="Pfam" id="PF23239"/>
    </source>
</evidence>
<feature type="domain" description="Nucleoside phosphorylase" evidence="4">
    <location>
        <begin position="22"/>
        <end position="284"/>
    </location>
</feature>
<dbReference type="PANTHER" id="PTHR46082">
    <property type="entry name" value="ATP/GTP-BINDING PROTEIN-RELATED"/>
    <property type="match status" value="1"/>
</dbReference>
<gene>
    <name evidence="8" type="ORF">TWF696_005668</name>
</gene>
<keyword evidence="2" id="KW-0040">ANK repeat</keyword>
<keyword evidence="9" id="KW-1185">Reference proteome</keyword>
<accession>A0AAV9UTS6</accession>
<organism evidence="8 9">
    <name type="scientific">Orbilia brochopaga</name>
    <dbReference type="NCBI Taxonomy" id="3140254"/>
    <lineage>
        <taxon>Eukaryota</taxon>
        <taxon>Fungi</taxon>
        <taxon>Dikarya</taxon>
        <taxon>Ascomycota</taxon>
        <taxon>Pezizomycotina</taxon>
        <taxon>Orbiliomycetes</taxon>
        <taxon>Orbiliales</taxon>
        <taxon>Orbiliaceae</taxon>
        <taxon>Orbilia</taxon>
    </lineage>
</organism>
<dbReference type="InterPro" id="IPR056884">
    <property type="entry name" value="NPHP3-like_N"/>
</dbReference>
<dbReference type="Pfam" id="PF22939">
    <property type="entry name" value="WHD_GPIID"/>
    <property type="match status" value="1"/>
</dbReference>
<dbReference type="InterPro" id="IPR055497">
    <property type="entry name" value="DUF7069"/>
</dbReference>
<evidence type="ECO:0000256" key="2">
    <source>
        <dbReference type="PROSITE-ProRule" id="PRU00023"/>
    </source>
</evidence>
<proteinExistence type="predicted"/>
<keyword evidence="1" id="KW-0677">Repeat</keyword>
<dbReference type="SUPFAM" id="SSF53167">
    <property type="entry name" value="Purine and uridine phosphorylases"/>
    <property type="match status" value="1"/>
</dbReference>
<evidence type="ECO:0000256" key="1">
    <source>
        <dbReference type="ARBA" id="ARBA00022737"/>
    </source>
</evidence>
<dbReference type="InterPro" id="IPR000845">
    <property type="entry name" value="Nucleoside_phosphorylase_d"/>
</dbReference>
<comment type="caution">
    <text evidence="8">The sequence shown here is derived from an EMBL/GenBank/DDBJ whole genome shotgun (WGS) entry which is preliminary data.</text>
</comment>
<evidence type="ECO:0000259" key="4">
    <source>
        <dbReference type="Pfam" id="PF01048"/>
    </source>
</evidence>
<dbReference type="Gene3D" id="1.25.40.20">
    <property type="entry name" value="Ankyrin repeat-containing domain"/>
    <property type="match status" value="1"/>
</dbReference>
<feature type="region of interest" description="Disordered" evidence="3">
    <location>
        <begin position="1026"/>
        <end position="1045"/>
    </location>
</feature>
<feature type="domain" description="GPI inositol-deacylase winged helix" evidence="5">
    <location>
        <begin position="636"/>
        <end position="726"/>
    </location>
</feature>
<reference evidence="8 9" key="1">
    <citation type="submission" date="2019-10" db="EMBL/GenBank/DDBJ databases">
        <authorList>
            <person name="Palmer J.M."/>
        </authorList>
    </citation>
    <scope>NUCLEOTIDE SEQUENCE [LARGE SCALE GENOMIC DNA]</scope>
    <source>
        <strain evidence="8 9">TWF696</strain>
    </source>
</reference>
<feature type="domain" description="Nephrocystin 3-like N-terminal" evidence="7">
    <location>
        <begin position="359"/>
        <end position="525"/>
    </location>
</feature>
<feature type="compositionally biased region" description="Acidic residues" evidence="3">
    <location>
        <begin position="780"/>
        <end position="791"/>
    </location>
</feature>
<dbReference type="InterPro" id="IPR027417">
    <property type="entry name" value="P-loop_NTPase"/>
</dbReference>
<dbReference type="Gene3D" id="3.40.50.300">
    <property type="entry name" value="P-loop containing nucleotide triphosphate hydrolases"/>
    <property type="match status" value="1"/>
</dbReference>
<feature type="repeat" description="ANK" evidence="2">
    <location>
        <begin position="1284"/>
        <end position="1316"/>
    </location>
</feature>
<dbReference type="Gene3D" id="3.40.50.1580">
    <property type="entry name" value="Nucleoside phosphorylase domain"/>
    <property type="match status" value="1"/>
</dbReference>
<evidence type="ECO:0000313" key="9">
    <source>
        <dbReference type="Proteomes" id="UP001375240"/>
    </source>
</evidence>
<protein>
    <recommendedName>
        <fullName evidence="10">Nucleoside phosphorylase domain-containing protein</fullName>
    </recommendedName>
</protein>
<evidence type="ECO:0000313" key="8">
    <source>
        <dbReference type="EMBL" id="KAK6349380.1"/>
    </source>
</evidence>
<dbReference type="InterPro" id="IPR002110">
    <property type="entry name" value="Ankyrin_rpt"/>
</dbReference>
<dbReference type="InterPro" id="IPR054471">
    <property type="entry name" value="GPIID_WHD"/>
</dbReference>